<evidence type="ECO:0000256" key="1">
    <source>
        <dbReference type="SAM" id="MobiDB-lite"/>
    </source>
</evidence>
<dbReference type="InterPro" id="IPR013078">
    <property type="entry name" value="His_Pase_superF_clade-1"/>
</dbReference>
<feature type="compositionally biased region" description="Basic and acidic residues" evidence="1">
    <location>
        <begin position="213"/>
        <end position="231"/>
    </location>
</feature>
<accession>A0A3N4JEW6</accession>
<gene>
    <name evidence="2" type="ORF">L873DRAFT_1197236</name>
</gene>
<dbReference type="EMBL" id="ML120411">
    <property type="protein sequence ID" value="RPA96805.1"/>
    <property type="molecule type" value="Genomic_DNA"/>
</dbReference>
<sequence>MSPKIITLVRHGQAHNNVDGKYYLHDPYLTPLGETQCHELSNKFPPKPAVELLVSSPLKRTIQTTLLGFKKLVESGVKLELLAELQEASELPCDTGSSRRVLEKEGMFKGLDFSGLPEDWTSKQGKWAPDPDLLRERARVVRKWLKARSESHVVAVLHGGFLQYLTEDWAGHGDLPGPGWSNTEFRSYVFVDGGEDNVSIVETEESKKRRKGTEKPLGRTEMKQFEKVVRN</sequence>
<evidence type="ECO:0000313" key="2">
    <source>
        <dbReference type="EMBL" id="RPA96805.1"/>
    </source>
</evidence>
<dbReference type="SMART" id="SM00855">
    <property type="entry name" value="PGAM"/>
    <property type="match status" value="1"/>
</dbReference>
<dbReference type="PROSITE" id="PS00175">
    <property type="entry name" value="PG_MUTASE"/>
    <property type="match status" value="1"/>
</dbReference>
<dbReference type="InterPro" id="IPR029033">
    <property type="entry name" value="His_PPase_superfam"/>
</dbReference>
<dbReference type="SUPFAM" id="SSF53254">
    <property type="entry name" value="Phosphoglycerate mutase-like"/>
    <property type="match status" value="1"/>
</dbReference>
<evidence type="ECO:0000313" key="3">
    <source>
        <dbReference type="Proteomes" id="UP000276215"/>
    </source>
</evidence>
<protein>
    <submittedName>
        <fullName evidence="2">Phosphoglycerate mutase-like protein</fullName>
    </submittedName>
</protein>
<feature type="region of interest" description="Disordered" evidence="1">
    <location>
        <begin position="203"/>
        <end position="231"/>
    </location>
</feature>
<dbReference type="InterPro" id="IPR050275">
    <property type="entry name" value="PGM_Phosphatase"/>
</dbReference>
<dbReference type="Proteomes" id="UP000276215">
    <property type="component" value="Unassembled WGS sequence"/>
</dbReference>
<dbReference type="OrthoDB" id="496981at2759"/>
<proteinExistence type="predicted"/>
<keyword evidence="3" id="KW-1185">Reference proteome</keyword>
<dbReference type="PANTHER" id="PTHR48100:SF54">
    <property type="entry name" value="PHOSPHATASE SPAC5H10.03-RELATED"/>
    <property type="match status" value="1"/>
</dbReference>
<dbReference type="GO" id="GO:0016791">
    <property type="term" value="F:phosphatase activity"/>
    <property type="evidence" value="ECO:0007669"/>
    <property type="project" value="TreeGrafter"/>
</dbReference>
<dbReference type="GO" id="GO:0005737">
    <property type="term" value="C:cytoplasm"/>
    <property type="evidence" value="ECO:0007669"/>
    <property type="project" value="TreeGrafter"/>
</dbReference>
<name>A0A3N4JEW6_9PEZI</name>
<dbReference type="Gene3D" id="3.40.50.1240">
    <property type="entry name" value="Phosphoglycerate mutase-like"/>
    <property type="match status" value="1"/>
</dbReference>
<dbReference type="InterPro" id="IPR001345">
    <property type="entry name" value="PG/BPGM_mutase_AS"/>
</dbReference>
<reference evidence="2 3" key="1">
    <citation type="journal article" date="2018" name="Nat. Ecol. Evol.">
        <title>Pezizomycetes genomes reveal the molecular basis of ectomycorrhizal truffle lifestyle.</title>
        <authorList>
            <person name="Murat C."/>
            <person name="Payen T."/>
            <person name="Noel B."/>
            <person name="Kuo A."/>
            <person name="Morin E."/>
            <person name="Chen J."/>
            <person name="Kohler A."/>
            <person name="Krizsan K."/>
            <person name="Balestrini R."/>
            <person name="Da Silva C."/>
            <person name="Montanini B."/>
            <person name="Hainaut M."/>
            <person name="Levati E."/>
            <person name="Barry K.W."/>
            <person name="Belfiori B."/>
            <person name="Cichocki N."/>
            <person name="Clum A."/>
            <person name="Dockter R.B."/>
            <person name="Fauchery L."/>
            <person name="Guy J."/>
            <person name="Iotti M."/>
            <person name="Le Tacon F."/>
            <person name="Lindquist E.A."/>
            <person name="Lipzen A."/>
            <person name="Malagnac F."/>
            <person name="Mello A."/>
            <person name="Molinier V."/>
            <person name="Miyauchi S."/>
            <person name="Poulain J."/>
            <person name="Riccioni C."/>
            <person name="Rubini A."/>
            <person name="Sitrit Y."/>
            <person name="Splivallo R."/>
            <person name="Traeger S."/>
            <person name="Wang M."/>
            <person name="Zifcakova L."/>
            <person name="Wipf D."/>
            <person name="Zambonelli A."/>
            <person name="Paolocci F."/>
            <person name="Nowrousian M."/>
            <person name="Ottonello S."/>
            <person name="Baldrian P."/>
            <person name="Spatafora J.W."/>
            <person name="Henrissat B."/>
            <person name="Nagy L.G."/>
            <person name="Aury J.M."/>
            <person name="Wincker P."/>
            <person name="Grigoriev I.V."/>
            <person name="Bonfante P."/>
            <person name="Martin F.M."/>
        </authorList>
    </citation>
    <scope>NUCLEOTIDE SEQUENCE [LARGE SCALE GENOMIC DNA]</scope>
    <source>
        <strain evidence="2 3">120613-1</strain>
    </source>
</reference>
<dbReference type="CDD" id="cd07067">
    <property type="entry name" value="HP_PGM_like"/>
    <property type="match status" value="1"/>
</dbReference>
<dbReference type="Pfam" id="PF00300">
    <property type="entry name" value="His_Phos_1"/>
    <property type="match status" value="1"/>
</dbReference>
<organism evidence="2 3">
    <name type="scientific">Choiromyces venosus 120613-1</name>
    <dbReference type="NCBI Taxonomy" id="1336337"/>
    <lineage>
        <taxon>Eukaryota</taxon>
        <taxon>Fungi</taxon>
        <taxon>Dikarya</taxon>
        <taxon>Ascomycota</taxon>
        <taxon>Pezizomycotina</taxon>
        <taxon>Pezizomycetes</taxon>
        <taxon>Pezizales</taxon>
        <taxon>Tuberaceae</taxon>
        <taxon>Choiromyces</taxon>
    </lineage>
</organism>
<dbReference type="AlphaFoldDB" id="A0A3N4JEW6"/>
<dbReference type="PANTHER" id="PTHR48100">
    <property type="entry name" value="BROAD-SPECIFICITY PHOSPHATASE YOR283W-RELATED"/>
    <property type="match status" value="1"/>
</dbReference>